<dbReference type="InterPro" id="IPR036866">
    <property type="entry name" value="RibonucZ/Hydroxyglut_hydro"/>
</dbReference>
<protein>
    <submittedName>
        <fullName evidence="2">MBL fold metallo-hydrolase</fullName>
    </submittedName>
</protein>
<dbReference type="SMART" id="SM00849">
    <property type="entry name" value="Lactamase_B"/>
    <property type="match status" value="1"/>
</dbReference>
<dbReference type="InterPro" id="IPR050855">
    <property type="entry name" value="NDM-1-like"/>
</dbReference>
<dbReference type="Pfam" id="PF00753">
    <property type="entry name" value="Lactamase_B"/>
    <property type="match status" value="1"/>
</dbReference>
<accession>A0ABU8F4K6</accession>
<evidence type="ECO:0000259" key="1">
    <source>
        <dbReference type="SMART" id="SM00849"/>
    </source>
</evidence>
<dbReference type="RefSeq" id="WP_336497492.1">
    <property type="nucleotide sequence ID" value="NZ_JBAWSY010000005.1"/>
</dbReference>
<evidence type="ECO:0000313" key="3">
    <source>
        <dbReference type="Proteomes" id="UP001364890"/>
    </source>
</evidence>
<sequence length="317" mass="34810">MENPVRVIPIECKFGPVSAFAYYVDAQEPAIIDTGVNVSAAQDIEPILAEHGIRIEDICWILLTHGHVDHLGGAYAVWEKTGRRAKVVIPEKEARLLRDRNEQIVDYKALQGKYITDPAIQEKHIAMLTSDIGDNIEPELEVKDGDHISLGGAVSLTVVETPGHSIGSVTFVMDGLDWAFAADAVQMYGGLSGLPTIENPRLYRESVHRLLKDVCPSRLYLGHPFRNINGELQSAQITGEEVASVLQASLDMDAKLVDIVQRHLSGDTQSNESNSLYGPFESIAAEIGYTGDPRNLPCSFFVTMHGYQEELNGTQSK</sequence>
<dbReference type="InterPro" id="IPR001279">
    <property type="entry name" value="Metallo-B-lactamas"/>
</dbReference>
<evidence type="ECO:0000313" key="2">
    <source>
        <dbReference type="EMBL" id="MEI4769941.1"/>
    </source>
</evidence>
<name>A0ABU8F4K6_9BACI</name>
<keyword evidence="3" id="KW-1185">Reference proteome</keyword>
<dbReference type="CDD" id="cd06262">
    <property type="entry name" value="metallo-hydrolase-like_MBL-fold"/>
    <property type="match status" value="1"/>
</dbReference>
<dbReference type="EMBL" id="JBAWSY010000005">
    <property type="protein sequence ID" value="MEI4769941.1"/>
    <property type="molecule type" value="Genomic_DNA"/>
</dbReference>
<reference evidence="2 3" key="1">
    <citation type="submission" date="2024-01" db="EMBL/GenBank/DDBJ databases">
        <title>Seven novel Bacillus-like species.</title>
        <authorList>
            <person name="Liu G."/>
        </authorList>
    </citation>
    <scope>NUCLEOTIDE SEQUENCE [LARGE SCALE GENOMIC DNA]</scope>
    <source>
        <strain evidence="2 3">FJAT-51614</strain>
    </source>
</reference>
<organism evidence="2 3">
    <name type="scientific">Psychrobacillus mangrovi</name>
    <dbReference type="NCBI Taxonomy" id="3117745"/>
    <lineage>
        <taxon>Bacteria</taxon>
        <taxon>Bacillati</taxon>
        <taxon>Bacillota</taxon>
        <taxon>Bacilli</taxon>
        <taxon>Bacillales</taxon>
        <taxon>Bacillaceae</taxon>
        <taxon>Psychrobacillus</taxon>
    </lineage>
</organism>
<proteinExistence type="predicted"/>
<dbReference type="SUPFAM" id="SSF56281">
    <property type="entry name" value="Metallo-hydrolase/oxidoreductase"/>
    <property type="match status" value="1"/>
</dbReference>
<comment type="caution">
    <text evidence="2">The sequence shown here is derived from an EMBL/GenBank/DDBJ whole genome shotgun (WGS) entry which is preliminary data.</text>
</comment>
<dbReference type="Proteomes" id="UP001364890">
    <property type="component" value="Unassembled WGS sequence"/>
</dbReference>
<dbReference type="PANTHER" id="PTHR42951">
    <property type="entry name" value="METALLO-BETA-LACTAMASE DOMAIN-CONTAINING"/>
    <property type="match status" value="1"/>
</dbReference>
<dbReference type="Gene3D" id="3.60.15.10">
    <property type="entry name" value="Ribonuclease Z/Hydroxyacylglutathione hydrolase-like"/>
    <property type="match status" value="1"/>
</dbReference>
<feature type="domain" description="Metallo-beta-lactamase" evidence="1">
    <location>
        <begin position="18"/>
        <end position="223"/>
    </location>
</feature>
<gene>
    <name evidence="2" type="ORF">WAX74_09830</name>
</gene>